<evidence type="ECO:0000256" key="5">
    <source>
        <dbReference type="ARBA" id="ARBA00023159"/>
    </source>
</evidence>
<keyword evidence="3" id="KW-0805">Transcription regulation</keyword>
<keyword evidence="4" id="KW-0238">DNA-binding</keyword>
<keyword evidence="5" id="KW-0010">Activator</keyword>
<dbReference type="GO" id="GO:0005634">
    <property type="term" value="C:nucleus"/>
    <property type="evidence" value="ECO:0007669"/>
    <property type="project" value="UniProtKB-SubCell"/>
</dbReference>
<dbReference type="InterPro" id="IPR036955">
    <property type="entry name" value="AP2/ERF_dom_sf"/>
</dbReference>
<dbReference type="InterPro" id="IPR001471">
    <property type="entry name" value="AP2/ERF_dom"/>
</dbReference>
<dbReference type="Pfam" id="PF00847">
    <property type="entry name" value="AP2"/>
    <property type="match status" value="1"/>
</dbReference>
<evidence type="ECO:0000256" key="6">
    <source>
        <dbReference type="ARBA" id="ARBA00023163"/>
    </source>
</evidence>
<keyword evidence="12" id="KW-1185">Reference proteome</keyword>
<reference evidence="12" key="1">
    <citation type="submission" date="2016-06" db="EMBL/GenBank/DDBJ databases">
        <title>Parallel loss of symbiosis genes in relatives of nitrogen-fixing non-legume Parasponia.</title>
        <authorList>
            <person name="Van Velzen R."/>
            <person name="Holmer R."/>
            <person name="Bu F."/>
            <person name="Rutten L."/>
            <person name="Van Zeijl A."/>
            <person name="Liu W."/>
            <person name="Santuari L."/>
            <person name="Cao Q."/>
            <person name="Sharma T."/>
            <person name="Shen D."/>
            <person name="Roswanjaya Y."/>
            <person name="Wardhani T."/>
            <person name="Kalhor M.S."/>
            <person name="Jansen J."/>
            <person name="Van den Hoogen J."/>
            <person name="Gungor B."/>
            <person name="Hartog M."/>
            <person name="Hontelez J."/>
            <person name="Verver J."/>
            <person name="Yang W.-C."/>
            <person name="Schijlen E."/>
            <person name="Repin R."/>
            <person name="Schilthuizen M."/>
            <person name="Schranz E."/>
            <person name="Heidstra R."/>
            <person name="Miyata K."/>
            <person name="Fedorova E."/>
            <person name="Kohlen W."/>
            <person name="Bisseling T."/>
            <person name="Smit S."/>
            <person name="Geurts R."/>
        </authorList>
    </citation>
    <scope>NUCLEOTIDE SEQUENCE [LARGE SCALE GENOMIC DNA]</scope>
    <source>
        <strain evidence="12">cv. RG33-2</strain>
    </source>
</reference>
<dbReference type="GO" id="GO:0000976">
    <property type="term" value="F:transcription cis-regulatory region binding"/>
    <property type="evidence" value="ECO:0007669"/>
    <property type="project" value="UniProtKB-ARBA"/>
</dbReference>
<evidence type="ECO:0000313" key="12">
    <source>
        <dbReference type="Proteomes" id="UP000237000"/>
    </source>
</evidence>
<dbReference type="FunFam" id="3.30.730.10:FF:000001">
    <property type="entry name" value="Ethylene-responsive transcription factor 2"/>
    <property type="match status" value="1"/>
</dbReference>
<dbReference type="EMBL" id="JXTC01000065">
    <property type="protein sequence ID" value="PON92430.1"/>
    <property type="molecule type" value="Genomic_DNA"/>
</dbReference>
<sequence>MEEVDEFSTLELIRQHLLGDFTSTDAFITTLSASNYTPKLATTTSTSTSTSTTTCSSYQLQPVKPEYSQSESDSNSPVSNPITHDPDHFPDLILEPKSETDLIDLASPGSFVVSKSPSQKTTEYSGEGRHYRGVRRRPWGKFAAEIRDPTRKGSRVWLGTFDTDVDAAKAYDCAAFKMRGRKAILNFPLEAGQSDPPENTGRTRKRRKSAPEEAPEPESFESDDQSWSWTALFSD</sequence>
<feature type="compositionally biased region" description="Polar residues" evidence="9">
    <location>
        <begin position="225"/>
        <end position="235"/>
    </location>
</feature>
<dbReference type="InterPro" id="IPR044808">
    <property type="entry name" value="ERF_plant"/>
</dbReference>
<keyword evidence="2" id="KW-0936">Ethylene signaling pathway</keyword>
<feature type="domain" description="AP2/ERF" evidence="10">
    <location>
        <begin position="130"/>
        <end position="188"/>
    </location>
</feature>
<comment type="similarity">
    <text evidence="8">Belongs to the AP2/ERF transcription factor family. ERF subfamily.</text>
</comment>
<evidence type="ECO:0000256" key="2">
    <source>
        <dbReference type="ARBA" id="ARBA00022745"/>
    </source>
</evidence>
<name>A0A2P5F3P4_TREOI</name>
<dbReference type="OrthoDB" id="674504at2759"/>
<dbReference type="PROSITE" id="PS51032">
    <property type="entry name" value="AP2_ERF"/>
    <property type="match status" value="1"/>
</dbReference>
<dbReference type="SMART" id="SM00380">
    <property type="entry name" value="AP2"/>
    <property type="match status" value="1"/>
</dbReference>
<evidence type="ECO:0000256" key="7">
    <source>
        <dbReference type="ARBA" id="ARBA00023242"/>
    </source>
</evidence>
<dbReference type="InterPro" id="IPR016177">
    <property type="entry name" value="DNA-bd_dom_sf"/>
</dbReference>
<feature type="compositionally biased region" description="Acidic residues" evidence="9">
    <location>
        <begin position="213"/>
        <end position="224"/>
    </location>
</feature>
<dbReference type="InParanoid" id="A0A2P5F3P4"/>
<dbReference type="SUPFAM" id="SSF54171">
    <property type="entry name" value="DNA-binding domain"/>
    <property type="match status" value="1"/>
</dbReference>
<protein>
    <submittedName>
        <fullName evidence="11">AP2/ERF transcription factor</fullName>
    </submittedName>
</protein>
<comment type="subcellular location">
    <subcellularLocation>
        <location evidence="1">Nucleus</location>
    </subcellularLocation>
</comment>
<dbReference type="GO" id="GO:0009873">
    <property type="term" value="P:ethylene-activated signaling pathway"/>
    <property type="evidence" value="ECO:0007669"/>
    <property type="project" value="UniProtKB-KW"/>
</dbReference>
<dbReference type="CDD" id="cd00018">
    <property type="entry name" value="AP2"/>
    <property type="match status" value="1"/>
</dbReference>
<proteinExistence type="inferred from homology"/>
<feature type="compositionally biased region" description="Low complexity" evidence="9">
    <location>
        <begin position="42"/>
        <end position="57"/>
    </location>
</feature>
<dbReference type="AlphaFoldDB" id="A0A2P5F3P4"/>
<evidence type="ECO:0000256" key="8">
    <source>
        <dbReference type="ARBA" id="ARBA00024343"/>
    </source>
</evidence>
<dbReference type="PANTHER" id="PTHR31190:SF499">
    <property type="entry name" value="ETHYLENE-RESPONSIVE TRANSCRIPTION FACTOR ERF105"/>
    <property type="match status" value="1"/>
</dbReference>
<feature type="region of interest" description="Disordered" evidence="9">
    <location>
        <begin position="187"/>
        <end position="235"/>
    </location>
</feature>
<keyword evidence="7" id="KW-0539">Nucleus</keyword>
<feature type="region of interest" description="Disordered" evidence="9">
    <location>
        <begin position="40"/>
        <end position="88"/>
    </location>
</feature>
<evidence type="ECO:0000259" key="10">
    <source>
        <dbReference type="PROSITE" id="PS51032"/>
    </source>
</evidence>
<dbReference type="STRING" id="63057.A0A2P5F3P4"/>
<dbReference type="GO" id="GO:0006950">
    <property type="term" value="P:response to stress"/>
    <property type="evidence" value="ECO:0007669"/>
    <property type="project" value="UniProtKB-ARBA"/>
</dbReference>
<evidence type="ECO:0000256" key="3">
    <source>
        <dbReference type="ARBA" id="ARBA00023015"/>
    </source>
</evidence>
<dbReference type="PANTHER" id="PTHR31190">
    <property type="entry name" value="DNA-BINDING DOMAIN"/>
    <property type="match status" value="1"/>
</dbReference>
<dbReference type="PRINTS" id="PR00367">
    <property type="entry name" value="ETHRSPELEMNT"/>
</dbReference>
<dbReference type="Gene3D" id="3.30.730.10">
    <property type="entry name" value="AP2/ERF domain"/>
    <property type="match status" value="1"/>
</dbReference>
<evidence type="ECO:0000256" key="9">
    <source>
        <dbReference type="SAM" id="MobiDB-lite"/>
    </source>
</evidence>
<gene>
    <name evidence="11" type="primary">TorERF33</name>
    <name evidence="11" type="ORF">TorRG33x02_117540</name>
</gene>
<evidence type="ECO:0000256" key="4">
    <source>
        <dbReference type="ARBA" id="ARBA00023125"/>
    </source>
</evidence>
<evidence type="ECO:0000313" key="11">
    <source>
        <dbReference type="EMBL" id="PON92430.1"/>
    </source>
</evidence>
<evidence type="ECO:0000256" key="1">
    <source>
        <dbReference type="ARBA" id="ARBA00004123"/>
    </source>
</evidence>
<feature type="compositionally biased region" description="Polar residues" evidence="9">
    <location>
        <begin position="67"/>
        <end position="82"/>
    </location>
</feature>
<keyword evidence="6" id="KW-0804">Transcription</keyword>
<comment type="caution">
    <text evidence="11">The sequence shown here is derived from an EMBL/GenBank/DDBJ whole genome shotgun (WGS) entry which is preliminary data.</text>
</comment>
<dbReference type="Proteomes" id="UP000237000">
    <property type="component" value="Unassembled WGS sequence"/>
</dbReference>
<organism evidence="11 12">
    <name type="scientific">Trema orientale</name>
    <name type="common">Charcoal tree</name>
    <name type="synonym">Celtis orientalis</name>
    <dbReference type="NCBI Taxonomy" id="63057"/>
    <lineage>
        <taxon>Eukaryota</taxon>
        <taxon>Viridiplantae</taxon>
        <taxon>Streptophyta</taxon>
        <taxon>Embryophyta</taxon>
        <taxon>Tracheophyta</taxon>
        <taxon>Spermatophyta</taxon>
        <taxon>Magnoliopsida</taxon>
        <taxon>eudicotyledons</taxon>
        <taxon>Gunneridae</taxon>
        <taxon>Pentapetalae</taxon>
        <taxon>rosids</taxon>
        <taxon>fabids</taxon>
        <taxon>Rosales</taxon>
        <taxon>Cannabaceae</taxon>
        <taxon>Trema</taxon>
    </lineage>
</organism>
<dbReference type="FunCoup" id="A0A2P5F3P4">
    <property type="interactions" value="90"/>
</dbReference>
<accession>A0A2P5F3P4</accession>
<dbReference type="GO" id="GO:0003700">
    <property type="term" value="F:DNA-binding transcription factor activity"/>
    <property type="evidence" value="ECO:0007669"/>
    <property type="project" value="InterPro"/>
</dbReference>